<dbReference type="InterPro" id="IPR000795">
    <property type="entry name" value="T_Tr_GTP-bd_dom"/>
</dbReference>
<dbReference type="Pfam" id="PF22042">
    <property type="entry name" value="EF-G_D2"/>
    <property type="match status" value="1"/>
</dbReference>
<dbReference type="PANTHER" id="PTHR43261">
    <property type="entry name" value="TRANSLATION ELONGATION FACTOR G-RELATED"/>
    <property type="match status" value="1"/>
</dbReference>
<keyword evidence="8" id="KW-1185">Reference proteome</keyword>
<proteinExistence type="predicted"/>
<sequence>MRLANRYISSIPHLSASVRRVSTRAVLSKPRTVLHSSSSGLAHVQQTAGYLCRTRLPNTRSFGTSQRWYVADQTAPHAEKHPIAALRNISIIAHIDAGKTTLTERLLHLTHALSGTSSSTSNALPGDVDSGSTVTDFLEQERERGITIQSAAVGPVWWPPPSSGSQHAERPPVGITLVDTPGHIDFGIEVERALRVVDGAVVVLDGVEGVEAQTENVWSQAARYDVKASLLFINKLDRMGSSIAQSLRSVIRSGMHSRPLLLQLPIPVRGSDEPGIAGLVDLVEMQKLTFAGKAGDVVTRTPLQEADEMFEEARQARHALVECLASLDEELLEELFGLPTSSNEEPHAKMSAASLKGAIRRQTLAGSILPVLCGSAAKNVGVQPLLDAISDFLPSPMDKPSVTGTTSSSEGKEGVESSSSSGKDVSISLQDKRTTALAFKVVHDKRRGPTTFVRIYSGTLQRSSVLFNTTTGARERLSRVLFPFADQYVETATLRAGQIGVILGLRDTRTGDTLVDISSTPHTQSKSSSSAKLDTDQAKALRLKRVHIPPPVFSMSLEPASKSDVDTVSEALHLLIRTDPSLRLDESGEGTTGQMVLSGMGELHLEIAKDRLANEFGVNARMGAVRVSYRETLDEGMGGVEVEEVVERELAGKKIKVGARMRVRGLEEEELHLAGGAEAAVYGGNVVDVSLASADGEEGDGKDFDKAGAEDEEDIEAYLADTPQAHRSKSSKGTTSSTALSASDLPPGIDLSTLETMFKTGMVAALSRGPLTSNPLMNLHISISNIQLFGDLSSSAAISYLLSHLLRKALRTEPKLNPETGLATSSATPLTTLMEPMMSTRITLPEAHLGKVINDITAEQNGLVQDVVHLSSTSSQQGESTQAAEEEVFIPNPQTNRFEVQSSAASAGVAGKADGGEAMGKAEIHAVVPLANLVRYSSKLRALTAGNAQFSMQLQGFAKASKQRQAEILQELGR</sequence>
<dbReference type="SUPFAM" id="SSF54980">
    <property type="entry name" value="EF-G C-terminal domain-like"/>
    <property type="match status" value="2"/>
</dbReference>
<evidence type="ECO:0000256" key="1">
    <source>
        <dbReference type="ARBA" id="ARBA00022741"/>
    </source>
</evidence>
<protein>
    <recommendedName>
        <fullName evidence="6">Tr-type G domain-containing protein</fullName>
    </recommendedName>
</protein>
<gene>
    <name evidence="7" type="ORF">EX895_003770</name>
</gene>
<evidence type="ECO:0000259" key="6">
    <source>
        <dbReference type="PROSITE" id="PS51722"/>
    </source>
</evidence>
<name>A0A4U7KRV5_9BASI</name>
<dbReference type="AlphaFoldDB" id="A0A4U7KRV5"/>
<dbReference type="Gene3D" id="3.40.50.300">
    <property type="entry name" value="P-loop containing nucleotide triphosphate hydrolases"/>
    <property type="match status" value="1"/>
</dbReference>
<evidence type="ECO:0000313" key="7">
    <source>
        <dbReference type="EMBL" id="TKY87093.1"/>
    </source>
</evidence>
<dbReference type="InterPro" id="IPR041095">
    <property type="entry name" value="EFG_II"/>
</dbReference>
<dbReference type="PROSITE" id="PS00301">
    <property type="entry name" value="G_TR_1"/>
    <property type="match status" value="1"/>
</dbReference>
<feature type="compositionally biased region" description="Low complexity" evidence="5">
    <location>
        <begin position="731"/>
        <end position="743"/>
    </location>
</feature>
<comment type="caution">
    <text evidence="7">The sequence shown here is derived from an EMBL/GenBank/DDBJ whole genome shotgun (WGS) entry which is preliminary data.</text>
</comment>
<dbReference type="PRINTS" id="PR00315">
    <property type="entry name" value="ELONGATNFCT"/>
</dbReference>
<dbReference type="EMBL" id="SRRM01000014">
    <property type="protein sequence ID" value="TKY87093.1"/>
    <property type="molecule type" value="Genomic_DNA"/>
</dbReference>
<dbReference type="InterPro" id="IPR035647">
    <property type="entry name" value="EFG_III/V"/>
</dbReference>
<dbReference type="GO" id="GO:0005525">
    <property type="term" value="F:GTP binding"/>
    <property type="evidence" value="ECO:0007669"/>
    <property type="project" value="UniProtKB-KW"/>
</dbReference>
<dbReference type="Proteomes" id="UP000306050">
    <property type="component" value="Chromosome SGRAM_22"/>
</dbReference>
<dbReference type="InterPro" id="IPR053905">
    <property type="entry name" value="EF-G-like_DII"/>
</dbReference>
<dbReference type="InterPro" id="IPR009000">
    <property type="entry name" value="Transl_B-barrel_sf"/>
</dbReference>
<dbReference type="PANTHER" id="PTHR43261:SF1">
    <property type="entry name" value="RIBOSOME-RELEASING FACTOR 2, MITOCHONDRIAL"/>
    <property type="match status" value="1"/>
</dbReference>
<dbReference type="Pfam" id="PF14492">
    <property type="entry name" value="EFG_III"/>
    <property type="match status" value="1"/>
</dbReference>
<keyword evidence="4" id="KW-0342">GTP-binding</keyword>
<keyword evidence="1" id="KW-0547">Nucleotide-binding</keyword>
<dbReference type="GeneID" id="40726665"/>
<organism evidence="7 8">
    <name type="scientific">Sporisorium graminicola</name>
    <dbReference type="NCBI Taxonomy" id="280036"/>
    <lineage>
        <taxon>Eukaryota</taxon>
        <taxon>Fungi</taxon>
        <taxon>Dikarya</taxon>
        <taxon>Basidiomycota</taxon>
        <taxon>Ustilaginomycotina</taxon>
        <taxon>Ustilaginomycetes</taxon>
        <taxon>Ustilaginales</taxon>
        <taxon>Ustilaginaceae</taxon>
        <taxon>Sporisorium</taxon>
    </lineage>
</organism>
<keyword evidence="3" id="KW-0496">Mitochondrion</keyword>
<dbReference type="Gene3D" id="3.30.70.240">
    <property type="match status" value="1"/>
</dbReference>
<dbReference type="SMART" id="SM00838">
    <property type="entry name" value="EFG_C"/>
    <property type="match status" value="1"/>
</dbReference>
<dbReference type="InterPro" id="IPR031157">
    <property type="entry name" value="G_TR_CS"/>
</dbReference>
<accession>A0A4U7KRV5</accession>
<dbReference type="KEGG" id="sgra:EX895_003770"/>
<dbReference type="OrthoDB" id="198619at2759"/>
<dbReference type="FunFam" id="3.30.70.870:FF:000007">
    <property type="entry name" value="Ribosome-releasing factor 2, mitochondrial"/>
    <property type="match status" value="1"/>
</dbReference>
<dbReference type="GO" id="GO:0032543">
    <property type="term" value="P:mitochondrial translation"/>
    <property type="evidence" value="ECO:0007669"/>
    <property type="project" value="TreeGrafter"/>
</dbReference>
<dbReference type="CDD" id="cd16262">
    <property type="entry name" value="EFG_III"/>
    <property type="match status" value="1"/>
</dbReference>
<dbReference type="SUPFAM" id="SSF50447">
    <property type="entry name" value="Translation proteins"/>
    <property type="match status" value="1"/>
</dbReference>
<reference evidence="7 8" key="1">
    <citation type="submission" date="2019-05" db="EMBL/GenBank/DDBJ databases">
        <title>Sporisorium graminicola CBS 10092 draft sequencing and annotation.</title>
        <authorList>
            <person name="Solano-Gonzalez S."/>
            <person name="Caddick M.X."/>
            <person name="Darby A."/>
        </authorList>
    </citation>
    <scope>NUCLEOTIDE SEQUENCE [LARGE SCALE GENOMIC DNA]</scope>
    <source>
        <strain evidence="7 8">CBS 10092</strain>
    </source>
</reference>
<keyword evidence="2" id="KW-0648">Protein biosynthesis</keyword>
<dbReference type="Pfam" id="PF00009">
    <property type="entry name" value="GTP_EFTU"/>
    <property type="match status" value="1"/>
</dbReference>
<dbReference type="PROSITE" id="PS51722">
    <property type="entry name" value="G_TR_2"/>
    <property type="match status" value="1"/>
</dbReference>
<dbReference type="InterPro" id="IPR009022">
    <property type="entry name" value="EFG_III"/>
</dbReference>
<evidence type="ECO:0000256" key="2">
    <source>
        <dbReference type="ARBA" id="ARBA00022917"/>
    </source>
</evidence>
<dbReference type="GO" id="GO:0005759">
    <property type="term" value="C:mitochondrial matrix"/>
    <property type="evidence" value="ECO:0007669"/>
    <property type="project" value="UniProtKB-ARBA"/>
</dbReference>
<evidence type="ECO:0000256" key="4">
    <source>
        <dbReference type="ARBA" id="ARBA00023134"/>
    </source>
</evidence>
<evidence type="ECO:0000256" key="3">
    <source>
        <dbReference type="ARBA" id="ARBA00023128"/>
    </source>
</evidence>
<dbReference type="SUPFAM" id="SSF52540">
    <property type="entry name" value="P-loop containing nucleoside triphosphate hydrolases"/>
    <property type="match status" value="1"/>
</dbReference>
<feature type="region of interest" description="Disordered" evidence="5">
    <location>
        <begin position="396"/>
        <end position="427"/>
    </location>
</feature>
<feature type="domain" description="Tr-type G" evidence="6">
    <location>
        <begin position="84"/>
        <end position="397"/>
    </location>
</feature>
<dbReference type="InterPro" id="IPR027417">
    <property type="entry name" value="P-loop_NTPase"/>
</dbReference>
<dbReference type="Gene3D" id="3.30.70.870">
    <property type="entry name" value="Elongation Factor G (Translational Gtpase), domain 3"/>
    <property type="match status" value="1"/>
</dbReference>
<dbReference type="InterPro" id="IPR000640">
    <property type="entry name" value="EFG_V-like"/>
</dbReference>
<dbReference type="InterPro" id="IPR005225">
    <property type="entry name" value="Small_GTP-bd"/>
</dbReference>
<feature type="compositionally biased region" description="Low complexity" evidence="5">
    <location>
        <begin position="416"/>
        <end position="426"/>
    </location>
</feature>
<evidence type="ECO:0000256" key="5">
    <source>
        <dbReference type="SAM" id="MobiDB-lite"/>
    </source>
</evidence>
<dbReference type="RefSeq" id="XP_029739078.1">
    <property type="nucleotide sequence ID" value="XM_029884368.1"/>
</dbReference>
<dbReference type="GO" id="GO:0032790">
    <property type="term" value="P:ribosome disassembly"/>
    <property type="evidence" value="ECO:0007669"/>
    <property type="project" value="TreeGrafter"/>
</dbReference>
<feature type="region of interest" description="Disordered" evidence="5">
    <location>
        <begin position="721"/>
        <end position="745"/>
    </location>
</feature>
<dbReference type="Gene3D" id="2.40.30.10">
    <property type="entry name" value="Translation factors"/>
    <property type="match status" value="1"/>
</dbReference>
<dbReference type="FunFam" id="3.40.50.300:FF:000514">
    <property type="entry name" value="Ribosome-releasing factor 2, mitochondrial"/>
    <property type="match status" value="1"/>
</dbReference>
<evidence type="ECO:0000313" key="8">
    <source>
        <dbReference type="Proteomes" id="UP000306050"/>
    </source>
</evidence>
<dbReference type="GO" id="GO:0003924">
    <property type="term" value="F:GTPase activity"/>
    <property type="evidence" value="ECO:0007669"/>
    <property type="project" value="InterPro"/>
</dbReference>
<dbReference type="NCBIfam" id="TIGR00231">
    <property type="entry name" value="small_GTP"/>
    <property type="match status" value="1"/>
</dbReference>
<dbReference type="Pfam" id="PF00679">
    <property type="entry name" value="EFG_C"/>
    <property type="match status" value="1"/>
</dbReference>